<name>A0A8C8GK48_ONCTS</name>
<keyword evidence="2" id="KW-1185">Reference proteome</keyword>
<reference evidence="1" key="1">
    <citation type="submission" date="2025-08" db="UniProtKB">
        <authorList>
            <consortium name="Ensembl"/>
        </authorList>
    </citation>
    <scope>IDENTIFICATION</scope>
</reference>
<proteinExistence type="predicted"/>
<organism evidence="1 2">
    <name type="scientific">Oncorhynchus tshawytscha</name>
    <name type="common">Chinook salmon</name>
    <name type="synonym">Salmo tshawytscha</name>
    <dbReference type="NCBI Taxonomy" id="74940"/>
    <lineage>
        <taxon>Eukaryota</taxon>
        <taxon>Metazoa</taxon>
        <taxon>Chordata</taxon>
        <taxon>Craniata</taxon>
        <taxon>Vertebrata</taxon>
        <taxon>Euteleostomi</taxon>
        <taxon>Actinopterygii</taxon>
        <taxon>Neopterygii</taxon>
        <taxon>Teleostei</taxon>
        <taxon>Protacanthopterygii</taxon>
        <taxon>Salmoniformes</taxon>
        <taxon>Salmonidae</taxon>
        <taxon>Salmoninae</taxon>
        <taxon>Oncorhynchus</taxon>
    </lineage>
</organism>
<dbReference type="Ensembl" id="ENSOTST00005054263.2">
    <property type="protein sequence ID" value="ENSOTSP00005049911.2"/>
    <property type="gene ID" value="ENSOTSG00005024108.2"/>
</dbReference>
<evidence type="ECO:0000313" key="2">
    <source>
        <dbReference type="Proteomes" id="UP000694402"/>
    </source>
</evidence>
<reference evidence="1" key="2">
    <citation type="submission" date="2025-09" db="UniProtKB">
        <authorList>
            <consortium name="Ensembl"/>
        </authorList>
    </citation>
    <scope>IDENTIFICATION</scope>
</reference>
<sequence>VKLGTDVKAILVVDQDEEDPAGQAVWSSTMPKCQRQVQTVKDCMMTFQKARKKQLMRQLDGTERYCRTFSKTFL</sequence>
<evidence type="ECO:0000313" key="1">
    <source>
        <dbReference type="Ensembl" id="ENSOTSP00005049911.2"/>
    </source>
</evidence>
<dbReference type="AlphaFoldDB" id="A0A8C8GK48"/>
<accession>A0A8C8GK48</accession>
<dbReference type="Proteomes" id="UP000694402">
    <property type="component" value="Unassembled WGS sequence"/>
</dbReference>
<protein>
    <submittedName>
        <fullName evidence="1">Uncharacterized protein</fullName>
    </submittedName>
</protein>